<dbReference type="InterPro" id="IPR038636">
    <property type="entry name" value="Wzi_sf"/>
</dbReference>
<proteinExistence type="predicted"/>
<dbReference type="Pfam" id="PF14052">
    <property type="entry name" value="Caps_assemb_Wzi"/>
    <property type="match status" value="1"/>
</dbReference>
<organism evidence="1 2">
    <name type="scientific">Hydrobacter penzbergensis</name>
    <dbReference type="NCBI Taxonomy" id="1235997"/>
    <lineage>
        <taxon>Bacteria</taxon>
        <taxon>Pseudomonadati</taxon>
        <taxon>Bacteroidota</taxon>
        <taxon>Chitinophagia</taxon>
        <taxon>Chitinophagales</taxon>
        <taxon>Chitinophagaceae</taxon>
        <taxon>Hydrobacter</taxon>
    </lineage>
</organism>
<protein>
    <submittedName>
        <fullName evidence="1">Capsule assembly protein Wzi</fullName>
    </submittedName>
</protein>
<evidence type="ECO:0000313" key="2">
    <source>
        <dbReference type="Proteomes" id="UP000198711"/>
    </source>
</evidence>
<name>A0A8X8IEM8_9BACT</name>
<accession>A0A8X8IEM8</accession>
<dbReference type="Gene3D" id="2.40.160.130">
    <property type="entry name" value="Capsule assembly protein Wzi"/>
    <property type="match status" value="1"/>
</dbReference>
<dbReference type="Proteomes" id="UP000198711">
    <property type="component" value="Unassembled WGS sequence"/>
</dbReference>
<sequence>MGGLQVAAQGVEIGSVNDQALRMLQLQGKLDAKYSLMARPFFAEGTITSDSIYKLIDDSAGINVTRKRIGDKGILEIFPLTINSQLNTHHPYGWNQPGFVQANGWQGLITAGAYTAIGPLSIQVKPVVVYAANTGFEHTNTYGAVTKGSYSRALPGQSSIRLNAGAVSLGISTENLWWGPGSFNSLLMSNNAPGFLHLTFNSTRPVKTPIGNFEWQLVSGKLYEDTMLLREDKNLTTTYYNPKTYSGDGYSGPYDPKQKWRYFNGITITYQPKWIKGLFLGINRIAYAYNDSLQSGNSNFFHSYMPVIFGVFRESYAYGTQQGVKKRYKQMLSLHARYLLPQAHTEFYAEYGWGDNLFNIRDFALNVPHSTAYILGARKMIPLSAKNQWLDVQAELTRLSQPSDYIPRNAGNWYGYQGGYTQQSRIIGAGIGPGNNVQTFATTWVHGWKRLGIKLERLQHDPNSYPVYWSDYSVGFTGQQRFGKWIASSLLQFIQSKNYTWEAGKDRFNFYGTLNLTYVF</sequence>
<evidence type="ECO:0000313" key="1">
    <source>
        <dbReference type="EMBL" id="SDW85115.1"/>
    </source>
</evidence>
<gene>
    <name evidence="1" type="ORF">SAMN05444410_106130</name>
</gene>
<reference evidence="1 2" key="1">
    <citation type="submission" date="2016-10" db="EMBL/GenBank/DDBJ databases">
        <authorList>
            <person name="Varghese N."/>
            <person name="Submissions S."/>
        </authorList>
    </citation>
    <scope>NUCLEOTIDE SEQUENCE [LARGE SCALE GENOMIC DNA]</scope>
    <source>
        <strain evidence="1 2">DSM 25353</strain>
    </source>
</reference>
<dbReference type="InterPro" id="IPR026950">
    <property type="entry name" value="Caps_assemb_Wzi"/>
</dbReference>
<comment type="caution">
    <text evidence="1">The sequence shown here is derived from an EMBL/GenBank/DDBJ whole genome shotgun (WGS) entry which is preliminary data.</text>
</comment>
<dbReference type="EMBL" id="FNNO01000006">
    <property type="protein sequence ID" value="SDW85115.1"/>
    <property type="molecule type" value="Genomic_DNA"/>
</dbReference>
<keyword evidence="2" id="KW-1185">Reference proteome</keyword>
<dbReference type="AlphaFoldDB" id="A0A8X8IEM8"/>